<keyword evidence="2" id="KW-1185">Reference proteome</keyword>
<evidence type="ECO:0000313" key="2">
    <source>
        <dbReference type="Proteomes" id="UP000317318"/>
    </source>
</evidence>
<dbReference type="Proteomes" id="UP000317318">
    <property type="component" value="Chromosome"/>
</dbReference>
<organism evidence="1 2">
    <name type="scientific">Stratiformator vulcanicus</name>
    <dbReference type="NCBI Taxonomy" id="2527980"/>
    <lineage>
        <taxon>Bacteria</taxon>
        <taxon>Pseudomonadati</taxon>
        <taxon>Planctomycetota</taxon>
        <taxon>Planctomycetia</taxon>
        <taxon>Planctomycetales</taxon>
        <taxon>Planctomycetaceae</taxon>
        <taxon>Stratiformator</taxon>
    </lineage>
</organism>
<gene>
    <name evidence="1" type="ORF">Pan189_18800</name>
</gene>
<dbReference type="KEGG" id="svp:Pan189_18800"/>
<evidence type="ECO:0000313" key="1">
    <source>
        <dbReference type="EMBL" id="QDT37500.1"/>
    </source>
</evidence>
<proteinExistence type="predicted"/>
<dbReference type="RefSeq" id="WP_145363608.1">
    <property type="nucleotide sequence ID" value="NZ_CP036268.1"/>
</dbReference>
<dbReference type="OrthoDB" id="5395677at2"/>
<evidence type="ECO:0008006" key="3">
    <source>
        <dbReference type="Google" id="ProtNLM"/>
    </source>
</evidence>
<sequence length="196" mass="22302">MPNTPFDFSAAMRRLCEDVCLRIPEFQHIRMDAVGVTYAQARRRVPHGLQAKLTPMRFAGGVLTERRRGRTWTVQRIFTGEQELLYLLTFYLPRFLDHSPQEKLVTTLHELYHISPQFNGDIRRFEGRCFAHTGSQANYDAHMAELAKQYLKGRPSKSIVGFLASSFDDLATRHGGVVGLKVPIPKLIAVDERSSA</sequence>
<name>A0A517R0Y7_9PLAN</name>
<protein>
    <recommendedName>
        <fullName evidence="3">Phage metallopeptidase domain-containing protein</fullName>
    </recommendedName>
</protein>
<reference evidence="1 2" key="1">
    <citation type="submission" date="2019-02" db="EMBL/GenBank/DDBJ databases">
        <title>Deep-cultivation of Planctomycetes and their phenomic and genomic characterization uncovers novel biology.</title>
        <authorList>
            <person name="Wiegand S."/>
            <person name="Jogler M."/>
            <person name="Boedeker C."/>
            <person name="Pinto D."/>
            <person name="Vollmers J."/>
            <person name="Rivas-Marin E."/>
            <person name="Kohn T."/>
            <person name="Peeters S.H."/>
            <person name="Heuer A."/>
            <person name="Rast P."/>
            <person name="Oberbeckmann S."/>
            <person name="Bunk B."/>
            <person name="Jeske O."/>
            <person name="Meyerdierks A."/>
            <person name="Storesund J.E."/>
            <person name="Kallscheuer N."/>
            <person name="Luecker S."/>
            <person name="Lage O.M."/>
            <person name="Pohl T."/>
            <person name="Merkel B.J."/>
            <person name="Hornburger P."/>
            <person name="Mueller R.-W."/>
            <person name="Bruemmer F."/>
            <person name="Labrenz M."/>
            <person name="Spormann A.M."/>
            <person name="Op den Camp H."/>
            <person name="Overmann J."/>
            <person name="Amann R."/>
            <person name="Jetten M.S.M."/>
            <person name="Mascher T."/>
            <person name="Medema M.H."/>
            <person name="Devos D.P."/>
            <person name="Kaster A.-K."/>
            <person name="Ovreas L."/>
            <person name="Rohde M."/>
            <person name="Galperin M.Y."/>
            <person name="Jogler C."/>
        </authorList>
    </citation>
    <scope>NUCLEOTIDE SEQUENCE [LARGE SCALE GENOMIC DNA]</scope>
    <source>
        <strain evidence="1 2">Pan189</strain>
    </source>
</reference>
<dbReference type="EMBL" id="CP036268">
    <property type="protein sequence ID" value="QDT37500.1"/>
    <property type="molecule type" value="Genomic_DNA"/>
</dbReference>
<accession>A0A517R0Y7</accession>
<dbReference type="AlphaFoldDB" id="A0A517R0Y7"/>